<dbReference type="KEGG" id="parq:DSM112329_01150"/>
<dbReference type="EMBL" id="CP114014">
    <property type="protein sequence ID" value="XAY04317.1"/>
    <property type="molecule type" value="Genomic_DNA"/>
</dbReference>
<gene>
    <name evidence="1" type="ORF">DSM112329_01150</name>
</gene>
<evidence type="ECO:0000313" key="1">
    <source>
        <dbReference type="EMBL" id="XAY04317.1"/>
    </source>
</evidence>
<dbReference type="CDD" id="cd07812">
    <property type="entry name" value="SRPBCC"/>
    <property type="match status" value="1"/>
</dbReference>
<dbReference type="Pfam" id="PF10604">
    <property type="entry name" value="Polyketide_cyc2"/>
    <property type="match status" value="1"/>
</dbReference>
<sequence>MARNEIHVDVPPERVWAVLADGRSYGHWVVGSSEIRDVEPGFPAVGTAFHHKVGIGPLKVADHTSVLESDAPHVLKLKAKARPLGTALVSLELRPQNGGTRVIMVEDAGDKLTQLVFNPLTHLLVRGRNVESLERLKAMAEGRGPSLPDAASS</sequence>
<dbReference type="InterPro" id="IPR023393">
    <property type="entry name" value="START-like_dom_sf"/>
</dbReference>
<name>A0AAU7ARN6_9ACTN</name>
<reference evidence="1" key="1">
    <citation type="submission" date="2022-12" db="EMBL/GenBank/DDBJ databases">
        <title>Paraconexibacter alkalitolerans sp. nov. and Baekduia alba sp. nov., isolated from soil and emended description of the genera Paraconexibacter (Chun et al., 2020) and Baekduia (An et al., 2020).</title>
        <authorList>
            <person name="Vieira S."/>
            <person name="Huber K.J."/>
            <person name="Geppert A."/>
            <person name="Wolf J."/>
            <person name="Neumann-Schaal M."/>
            <person name="Muesken M."/>
            <person name="Overmann J."/>
        </authorList>
    </citation>
    <scope>NUCLEOTIDE SEQUENCE</scope>
    <source>
        <strain evidence="1">AEG42_29</strain>
    </source>
</reference>
<evidence type="ECO:0008006" key="2">
    <source>
        <dbReference type="Google" id="ProtNLM"/>
    </source>
</evidence>
<dbReference type="InterPro" id="IPR019587">
    <property type="entry name" value="Polyketide_cyclase/dehydratase"/>
</dbReference>
<protein>
    <recommendedName>
        <fullName evidence="2">Polyketide cyclase</fullName>
    </recommendedName>
</protein>
<dbReference type="RefSeq" id="WP_354700858.1">
    <property type="nucleotide sequence ID" value="NZ_CP114014.1"/>
</dbReference>
<dbReference type="AlphaFoldDB" id="A0AAU7ARN6"/>
<proteinExistence type="predicted"/>
<organism evidence="1">
    <name type="scientific">Paraconexibacter sp. AEG42_29</name>
    <dbReference type="NCBI Taxonomy" id="2997339"/>
    <lineage>
        <taxon>Bacteria</taxon>
        <taxon>Bacillati</taxon>
        <taxon>Actinomycetota</taxon>
        <taxon>Thermoleophilia</taxon>
        <taxon>Solirubrobacterales</taxon>
        <taxon>Paraconexibacteraceae</taxon>
        <taxon>Paraconexibacter</taxon>
    </lineage>
</organism>
<dbReference type="Gene3D" id="3.30.530.20">
    <property type="match status" value="1"/>
</dbReference>
<dbReference type="SUPFAM" id="SSF55961">
    <property type="entry name" value="Bet v1-like"/>
    <property type="match status" value="1"/>
</dbReference>
<accession>A0AAU7ARN6</accession>